<reference evidence="1 2" key="1">
    <citation type="journal article" date="2012" name="Proc. Natl. Acad. Sci. U.S.A.">
        <title>Comparative genomics of Ceriporiopsis subvermispora and Phanerochaete chrysosporium provide insight into selective ligninolysis.</title>
        <authorList>
            <person name="Fernandez-Fueyo E."/>
            <person name="Ruiz-Duenas F.J."/>
            <person name="Ferreira P."/>
            <person name="Floudas D."/>
            <person name="Hibbett D.S."/>
            <person name="Canessa P."/>
            <person name="Larrondo L.F."/>
            <person name="James T.Y."/>
            <person name="Seelenfreund D."/>
            <person name="Lobos S."/>
            <person name="Polanco R."/>
            <person name="Tello M."/>
            <person name="Honda Y."/>
            <person name="Watanabe T."/>
            <person name="Watanabe T."/>
            <person name="Ryu J.S."/>
            <person name="Kubicek C.P."/>
            <person name="Schmoll M."/>
            <person name="Gaskell J."/>
            <person name="Hammel K.E."/>
            <person name="St John F.J."/>
            <person name="Vanden Wymelenberg A."/>
            <person name="Sabat G."/>
            <person name="Splinter BonDurant S."/>
            <person name="Syed K."/>
            <person name="Yadav J.S."/>
            <person name="Doddapaneni H."/>
            <person name="Subramanian V."/>
            <person name="Lavin J.L."/>
            <person name="Oguiza J.A."/>
            <person name="Perez G."/>
            <person name="Pisabarro A.G."/>
            <person name="Ramirez L."/>
            <person name="Santoyo F."/>
            <person name="Master E."/>
            <person name="Coutinho P.M."/>
            <person name="Henrissat B."/>
            <person name="Lombard V."/>
            <person name="Magnuson J.K."/>
            <person name="Kuees U."/>
            <person name="Hori C."/>
            <person name="Igarashi K."/>
            <person name="Samejima M."/>
            <person name="Held B.W."/>
            <person name="Barry K.W."/>
            <person name="LaButti K.M."/>
            <person name="Lapidus A."/>
            <person name="Lindquist E.A."/>
            <person name="Lucas S.M."/>
            <person name="Riley R."/>
            <person name="Salamov A.A."/>
            <person name="Hoffmeister D."/>
            <person name="Schwenk D."/>
            <person name="Hadar Y."/>
            <person name="Yarden O."/>
            <person name="de Vries R.P."/>
            <person name="Wiebenga A."/>
            <person name="Stenlid J."/>
            <person name="Eastwood D."/>
            <person name="Grigoriev I.V."/>
            <person name="Berka R.M."/>
            <person name="Blanchette R.A."/>
            <person name="Kersten P."/>
            <person name="Martinez A.T."/>
            <person name="Vicuna R."/>
            <person name="Cullen D."/>
        </authorList>
    </citation>
    <scope>NUCLEOTIDE SEQUENCE [LARGE SCALE GENOMIC DNA]</scope>
    <source>
        <strain evidence="1 2">B</strain>
    </source>
</reference>
<dbReference type="AlphaFoldDB" id="M2RGS7"/>
<keyword evidence="2" id="KW-1185">Reference proteome</keyword>
<dbReference type="Proteomes" id="UP000016930">
    <property type="component" value="Unassembled WGS sequence"/>
</dbReference>
<accession>M2RGS7</accession>
<evidence type="ECO:0000313" key="2">
    <source>
        <dbReference type="Proteomes" id="UP000016930"/>
    </source>
</evidence>
<dbReference type="HOGENOM" id="CLU_056579_0_0_1"/>
<evidence type="ECO:0000313" key="1">
    <source>
        <dbReference type="EMBL" id="EMD37996.1"/>
    </source>
</evidence>
<protein>
    <recommendedName>
        <fullName evidence="3">Fungal STAND N-terminal Goodbye domain-containing protein</fullName>
    </recommendedName>
</protein>
<evidence type="ECO:0008006" key="3">
    <source>
        <dbReference type="Google" id="ProtNLM"/>
    </source>
</evidence>
<dbReference type="EMBL" id="KB445795">
    <property type="protein sequence ID" value="EMD37996.1"/>
    <property type="molecule type" value="Genomic_DNA"/>
</dbReference>
<sequence>MFLAALEQFKQRTNEDPTKGPFVDELEKCKSAAGVMKVLEEPINNFIDCQNKGDAKVWSMRLLNRMVDVLLALRLNETMGEGIGTVFGPGKAIIGAVVVLLEVYSKHAISPEMEGILVNTLVEVMSIVGLATEQNREGPFTQRHLEKYMKTLLGDSSIHGAFKALKHLALIEDQMRRAESLKVIYDVVNNLNRLMQGVQPALVGCACEQISTTTIRASLDNLSSSIAEISRDVSEMKRADTVRDCRVWLSPPDPSTNHNAALKSHYEGTSAWFVEGDAMED</sequence>
<gene>
    <name evidence="1" type="ORF">CERSUDRAFT_122817</name>
</gene>
<organism evidence="1 2">
    <name type="scientific">Ceriporiopsis subvermispora (strain B)</name>
    <name type="common">White-rot fungus</name>
    <name type="synonym">Gelatoporia subvermispora</name>
    <dbReference type="NCBI Taxonomy" id="914234"/>
    <lineage>
        <taxon>Eukaryota</taxon>
        <taxon>Fungi</taxon>
        <taxon>Dikarya</taxon>
        <taxon>Basidiomycota</taxon>
        <taxon>Agaricomycotina</taxon>
        <taxon>Agaricomycetes</taxon>
        <taxon>Polyporales</taxon>
        <taxon>Gelatoporiaceae</taxon>
        <taxon>Gelatoporia</taxon>
    </lineage>
</organism>
<dbReference type="OrthoDB" id="448455at2759"/>
<proteinExistence type="predicted"/>
<name>M2RGS7_CERS8</name>